<accession>A0ABT1CYS9</accession>
<evidence type="ECO:0000313" key="1">
    <source>
        <dbReference type="EMBL" id="MCO6414817.1"/>
    </source>
</evidence>
<name>A0ABT1CYS9_9PROT</name>
<proteinExistence type="predicted"/>
<organism evidence="1 2">
    <name type="scientific">Siccirubricoccus soli</name>
    <dbReference type="NCBI Taxonomy" id="2899147"/>
    <lineage>
        <taxon>Bacteria</taxon>
        <taxon>Pseudomonadati</taxon>
        <taxon>Pseudomonadota</taxon>
        <taxon>Alphaproteobacteria</taxon>
        <taxon>Acetobacterales</taxon>
        <taxon>Roseomonadaceae</taxon>
        <taxon>Siccirubricoccus</taxon>
    </lineage>
</organism>
<dbReference type="Pfam" id="PF10109">
    <property type="entry name" value="Phage_TAC_7"/>
    <property type="match status" value="1"/>
</dbReference>
<dbReference type="Proteomes" id="UP001523392">
    <property type="component" value="Unassembled WGS sequence"/>
</dbReference>
<sequence length="102" mass="11149">MSDDNQDIQPAARPEPLPELEIELPEPITLGGKTYNSITLREPRLKDLEAGVNAARGCTGAEADMKQMKALIASVADVPRQVVENLSARKFREAGDYFGGFF</sequence>
<dbReference type="InterPro" id="IPR019289">
    <property type="entry name" value="Phage_tail_E/E"/>
</dbReference>
<dbReference type="RefSeq" id="WP_252951405.1">
    <property type="nucleotide sequence ID" value="NZ_JAFIRR010000008.1"/>
</dbReference>
<keyword evidence="2" id="KW-1185">Reference proteome</keyword>
<gene>
    <name evidence="1" type="ORF">JYK14_01305</name>
</gene>
<dbReference type="EMBL" id="JAFIRR010000008">
    <property type="protein sequence ID" value="MCO6414817.1"/>
    <property type="molecule type" value="Genomic_DNA"/>
</dbReference>
<evidence type="ECO:0000313" key="2">
    <source>
        <dbReference type="Proteomes" id="UP001523392"/>
    </source>
</evidence>
<protein>
    <submittedName>
        <fullName evidence="1">Phage tail assembly protein</fullName>
    </submittedName>
</protein>
<reference evidence="1 2" key="1">
    <citation type="submission" date="2021-12" db="EMBL/GenBank/DDBJ databases">
        <title>Siccirubricoccus leaddurans sp. nov., a high concentration Zn2+ tolerance bacterium.</title>
        <authorList>
            <person name="Cao Y."/>
        </authorList>
    </citation>
    <scope>NUCLEOTIDE SEQUENCE [LARGE SCALE GENOMIC DNA]</scope>
    <source>
        <strain evidence="1 2">KC 17139</strain>
    </source>
</reference>
<comment type="caution">
    <text evidence="1">The sequence shown here is derived from an EMBL/GenBank/DDBJ whole genome shotgun (WGS) entry which is preliminary data.</text>
</comment>